<dbReference type="InterPro" id="IPR004358">
    <property type="entry name" value="Sig_transdc_His_kin-like_C"/>
</dbReference>
<dbReference type="Pfam" id="PF00512">
    <property type="entry name" value="HisKA"/>
    <property type="match status" value="1"/>
</dbReference>
<comment type="caution">
    <text evidence="15">The sequence shown here is derived from an EMBL/GenBank/DDBJ whole genome shotgun (WGS) entry which is preliminary data.</text>
</comment>
<dbReference type="SUPFAM" id="SSF55874">
    <property type="entry name" value="ATPase domain of HSP90 chaperone/DNA topoisomerase II/histidine kinase"/>
    <property type="match status" value="1"/>
</dbReference>
<evidence type="ECO:0000256" key="2">
    <source>
        <dbReference type="ARBA" id="ARBA00012438"/>
    </source>
</evidence>
<evidence type="ECO:0000256" key="12">
    <source>
        <dbReference type="SAM" id="Phobius"/>
    </source>
</evidence>
<dbReference type="CDD" id="cd16922">
    <property type="entry name" value="HATPase_EvgS-ArcB-TorS-like"/>
    <property type="match status" value="1"/>
</dbReference>
<organism evidence="15 16">
    <name type="scientific">Mucilaginibacter segetis</name>
    <dbReference type="NCBI Taxonomy" id="2793071"/>
    <lineage>
        <taxon>Bacteria</taxon>
        <taxon>Pseudomonadati</taxon>
        <taxon>Bacteroidota</taxon>
        <taxon>Sphingobacteriia</taxon>
        <taxon>Sphingobacteriales</taxon>
        <taxon>Sphingobacteriaceae</taxon>
        <taxon>Mucilaginibacter</taxon>
    </lineage>
</organism>
<dbReference type="CDD" id="cd00082">
    <property type="entry name" value="HisKA"/>
    <property type="match status" value="1"/>
</dbReference>
<feature type="transmembrane region" description="Helical" evidence="12">
    <location>
        <begin position="12"/>
        <end position="31"/>
    </location>
</feature>
<keyword evidence="6" id="KW-0418">Kinase</keyword>
<dbReference type="PANTHER" id="PTHR45339:SF1">
    <property type="entry name" value="HYBRID SIGNAL TRANSDUCTION HISTIDINE KINASE J"/>
    <property type="match status" value="1"/>
</dbReference>
<dbReference type="FunFam" id="1.10.287.130:FF:000002">
    <property type="entry name" value="Two-component osmosensing histidine kinase"/>
    <property type="match status" value="1"/>
</dbReference>
<keyword evidence="8" id="KW-0902">Two-component regulatory system</keyword>
<dbReference type="PANTHER" id="PTHR45339">
    <property type="entry name" value="HYBRID SIGNAL TRANSDUCTION HISTIDINE KINASE J"/>
    <property type="match status" value="1"/>
</dbReference>
<evidence type="ECO:0000256" key="11">
    <source>
        <dbReference type="PROSITE-ProRule" id="PRU00169"/>
    </source>
</evidence>
<comment type="subunit">
    <text evidence="9">At low DSF concentrations, interacts with RpfF.</text>
</comment>
<feature type="domain" description="Response regulatory" evidence="14">
    <location>
        <begin position="294"/>
        <end position="407"/>
    </location>
</feature>
<feature type="modified residue" description="4-aspartylphosphate" evidence="11">
    <location>
        <position position="344"/>
    </location>
</feature>
<keyword evidence="3 11" id="KW-0597">Phosphoprotein</keyword>
<dbReference type="InterPro" id="IPR005467">
    <property type="entry name" value="His_kinase_dom"/>
</dbReference>
<keyword evidence="7" id="KW-0067">ATP-binding</keyword>
<proteinExistence type="predicted"/>
<evidence type="ECO:0000256" key="10">
    <source>
        <dbReference type="ARBA" id="ARBA00068150"/>
    </source>
</evidence>
<dbReference type="InterPro" id="IPR036097">
    <property type="entry name" value="HisK_dim/P_sf"/>
</dbReference>
<reference evidence="15" key="1">
    <citation type="submission" date="2020-12" db="EMBL/GenBank/DDBJ databases">
        <title>Bacterial novel species Mucilaginibacter sp. SD-g isolated from soil.</title>
        <authorList>
            <person name="Jung H.-Y."/>
        </authorList>
    </citation>
    <scope>NUCLEOTIDE SEQUENCE</scope>
    <source>
        <strain evidence="15">SD-g</strain>
    </source>
</reference>
<dbReference type="InterPro" id="IPR003661">
    <property type="entry name" value="HisK_dim/P_dom"/>
</dbReference>
<dbReference type="GO" id="GO:0005524">
    <property type="term" value="F:ATP binding"/>
    <property type="evidence" value="ECO:0007669"/>
    <property type="project" value="UniProtKB-KW"/>
</dbReference>
<keyword evidence="12" id="KW-1133">Transmembrane helix</keyword>
<dbReference type="SMART" id="SM00448">
    <property type="entry name" value="REC"/>
    <property type="match status" value="2"/>
</dbReference>
<dbReference type="SMART" id="SM00387">
    <property type="entry name" value="HATPase_c"/>
    <property type="match status" value="1"/>
</dbReference>
<dbReference type="PROSITE" id="PS50110">
    <property type="entry name" value="RESPONSE_REGULATORY"/>
    <property type="match status" value="2"/>
</dbReference>
<evidence type="ECO:0000256" key="4">
    <source>
        <dbReference type="ARBA" id="ARBA00022679"/>
    </source>
</evidence>
<comment type="catalytic activity">
    <reaction evidence="1">
        <text>ATP + protein L-histidine = ADP + protein N-phospho-L-histidine.</text>
        <dbReference type="EC" id="2.7.13.3"/>
    </reaction>
</comment>
<keyword evidence="4" id="KW-0808">Transferase</keyword>
<dbReference type="Proteomes" id="UP000613193">
    <property type="component" value="Unassembled WGS sequence"/>
</dbReference>
<dbReference type="RefSeq" id="WP_200065600.1">
    <property type="nucleotide sequence ID" value="NZ_JAEHFW010000001.1"/>
</dbReference>
<evidence type="ECO:0000256" key="6">
    <source>
        <dbReference type="ARBA" id="ARBA00022777"/>
    </source>
</evidence>
<evidence type="ECO:0000313" key="16">
    <source>
        <dbReference type="Proteomes" id="UP000613193"/>
    </source>
</evidence>
<dbReference type="EC" id="2.7.13.3" evidence="2"/>
<dbReference type="SUPFAM" id="SSF52172">
    <property type="entry name" value="CheY-like"/>
    <property type="match status" value="2"/>
</dbReference>
<evidence type="ECO:0000256" key="1">
    <source>
        <dbReference type="ARBA" id="ARBA00000085"/>
    </source>
</evidence>
<evidence type="ECO:0000256" key="8">
    <source>
        <dbReference type="ARBA" id="ARBA00023012"/>
    </source>
</evidence>
<evidence type="ECO:0000256" key="7">
    <source>
        <dbReference type="ARBA" id="ARBA00022840"/>
    </source>
</evidence>
<keyword evidence="16" id="KW-1185">Reference proteome</keyword>
<dbReference type="Pfam" id="PF02518">
    <property type="entry name" value="HATPase_c"/>
    <property type="match status" value="1"/>
</dbReference>
<dbReference type="Gene3D" id="3.40.50.2300">
    <property type="match status" value="2"/>
</dbReference>
<dbReference type="GO" id="GO:0000155">
    <property type="term" value="F:phosphorelay sensor kinase activity"/>
    <property type="evidence" value="ECO:0007669"/>
    <property type="project" value="InterPro"/>
</dbReference>
<dbReference type="AlphaFoldDB" id="A0A934UM13"/>
<protein>
    <recommendedName>
        <fullName evidence="10">Sensory/regulatory protein RpfC</fullName>
        <ecNumber evidence="2">2.7.13.3</ecNumber>
    </recommendedName>
</protein>
<keyword evidence="12" id="KW-0812">Transmembrane</keyword>
<dbReference type="InterPro" id="IPR001789">
    <property type="entry name" value="Sig_transdc_resp-reg_receiver"/>
</dbReference>
<evidence type="ECO:0000313" key="15">
    <source>
        <dbReference type="EMBL" id="MBK0379163.1"/>
    </source>
</evidence>
<keyword evidence="5" id="KW-0547">Nucleotide-binding</keyword>
<dbReference type="CDD" id="cd17546">
    <property type="entry name" value="REC_hyHK_CKI1_RcsC-like"/>
    <property type="match status" value="1"/>
</dbReference>
<dbReference type="Gene3D" id="1.10.287.130">
    <property type="match status" value="1"/>
</dbReference>
<evidence type="ECO:0000259" key="13">
    <source>
        <dbReference type="PROSITE" id="PS50109"/>
    </source>
</evidence>
<evidence type="ECO:0000256" key="5">
    <source>
        <dbReference type="ARBA" id="ARBA00022741"/>
    </source>
</evidence>
<dbReference type="CDD" id="cd00156">
    <property type="entry name" value="REC"/>
    <property type="match status" value="1"/>
</dbReference>
<evidence type="ECO:0000259" key="14">
    <source>
        <dbReference type="PROSITE" id="PS50110"/>
    </source>
</evidence>
<dbReference type="Gene3D" id="3.30.565.10">
    <property type="entry name" value="Histidine kinase-like ATPase, C-terminal domain"/>
    <property type="match status" value="1"/>
</dbReference>
<dbReference type="PROSITE" id="PS50109">
    <property type="entry name" value="HIS_KIN"/>
    <property type="match status" value="1"/>
</dbReference>
<dbReference type="SUPFAM" id="SSF47384">
    <property type="entry name" value="Homodimeric domain of signal transducing histidine kinase"/>
    <property type="match status" value="1"/>
</dbReference>
<evidence type="ECO:0000256" key="9">
    <source>
        <dbReference type="ARBA" id="ARBA00064003"/>
    </source>
</evidence>
<dbReference type="PRINTS" id="PR00344">
    <property type="entry name" value="BCTRLSENSOR"/>
</dbReference>
<gene>
    <name evidence="15" type="ORF">I5M19_07595</name>
</gene>
<dbReference type="InterPro" id="IPR003594">
    <property type="entry name" value="HATPase_dom"/>
</dbReference>
<evidence type="ECO:0000256" key="3">
    <source>
        <dbReference type="ARBA" id="ARBA00022553"/>
    </source>
</evidence>
<dbReference type="Pfam" id="PF00072">
    <property type="entry name" value="Response_reg"/>
    <property type="match status" value="2"/>
</dbReference>
<dbReference type="SMART" id="SM00388">
    <property type="entry name" value="HisKA"/>
    <property type="match status" value="1"/>
</dbReference>
<feature type="domain" description="Response regulatory" evidence="14">
    <location>
        <begin position="432"/>
        <end position="547"/>
    </location>
</feature>
<feature type="domain" description="Histidine kinase" evidence="13">
    <location>
        <begin position="53"/>
        <end position="274"/>
    </location>
</feature>
<name>A0A934UM13_9SPHI</name>
<dbReference type="InterPro" id="IPR011006">
    <property type="entry name" value="CheY-like_superfamily"/>
</dbReference>
<sequence length="553" mass="61907">MNEIKDNIDVLVITAMMCSFTIVVCFLIVIYRKQLDVFRHKNANEAKSIFLATMSHEIRTPMNGVMGMAGLLQETELNDEQKEYTHAIIQSGEALLSVINDVLDFSKIESGKMVLDQHEFSLRECVEDLLDVFGGKIALSDVELLYHIDDKLPERIICDSMRLRQVLINLVGNATKFTREGEVFLGVKLKTHDEYNIEVEFEVTDTGIGISAEKLPNLFEPFAQADTATARNYGGSGLGLLICKRMVNLMGGDITVQSEAGKGSTFKFTIKCELTRQSENIVIKPDMSGVEGLHVLVVDDNKTSLQLLCRQLELWKINTVSAITANEALSILDTNQHFDLIITDFRLADMDEVMLSTAIKAKNPTVPIILLSQIGNDVGRKNKHLFTAIITKPVKQQALAHALLTALKLRPATEQKPQVLLQKDFALTNPLKIIVAEDNKVNQMVILKILDRLGYQPSLANNGLEVIELLNQQPYDLILMDMEMPDMDGLTATRHIRKNNGSQPRIIAMTANVMIEHRDECYSAGMNDFISKPIKMDTLLSLLQQNKKSMFTN</sequence>
<feature type="modified residue" description="4-aspartylphosphate" evidence="11">
    <location>
        <position position="481"/>
    </location>
</feature>
<dbReference type="EMBL" id="JAEHFW010000001">
    <property type="protein sequence ID" value="MBK0379163.1"/>
    <property type="molecule type" value="Genomic_DNA"/>
</dbReference>
<keyword evidence="12" id="KW-0472">Membrane</keyword>
<accession>A0A934UM13</accession>
<dbReference type="InterPro" id="IPR036890">
    <property type="entry name" value="HATPase_C_sf"/>
</dbReference>
<dbReference type="FunFam" id="3.30.565.10:FF:000010">
    <property type="entry name" value="Sensor histidine kinase RcsC"/>
    <property type="match status" value="1"/>
</dbReference>